<dbReference type="SUPFAM" id="SSF53383">
    <property type="entry name" value="PLP-dependent transferases"/>
    <property type="match status" value="1"/>
</dbReference>
<gene>
    <name evidence="4" type="ORF">P875_00076187</name>
</gene>
<feature type="compositionally biased region" description="Polar residues" evidence="2">
    <location>
        <begin position="125"/>
        <end position="141"/>
    </location>
</feature>
<feature type="region of interest" description="Disordered" evidence="2">
    <location>
        <begin position="48"/>
        <end position="101"/>
    </location>
</feature>
<evidence type="ECO:0000259" key="3">
    <source>
        <dbReference type="SMART" id="SM00960"/>
    </source>
</evidence>
<keyword evidence="4" id="KW-0032">Aminotransferase</keyword>
<dbReference type="Gene3D" id="3.90.1150.10">
    <property type="entry name" value="Aspartate Aminotransferase, domain 1"/>
    <property type="match status" value="1"/>
</dbReference>
<proteinExistence type="inferred from homology"/>
<evidence type="ECO:0000256" key="1">
    <source>
        <dbReference type="ARBA" id="ARBA00007191"/>
    </source>
</evidence>
<dbReference type="PANTHER" id="PTHR43586:SF21">
    <property type="entry name" value="PYRIDOXAL PHOSPHATE (PLP)-DEPENDENT ASPARTATE AMINOTRANSFERASE SUPERFAMILY"/>
    <property type="match status" value="1"/>
</dbReference>
<dbReference type="Pfam" id="PF00266">
    <property type="entry name" value="Aminotran_5"/>
    <property type="match status" value="1"/>
</dbReference>
<dbReference type="GO" id="GO:0008483">
    <property type="term" value="F:transaminase activity"/>
    <property type="evidence" value="ECO:0007669"/>
    <property type="project" value="UniProtKB-KW"/>
</dbReference>
<comment type="caution">
    <text evidence="4">The sequence shown here is derived from an EMBL/GenBank/DDBJ whole genome shotgun (WGS) entry which is preliminary data.</text>
</comment>
<dbReference type="SUPFAM" id="SSF103196">
    <property type="entry name" value="Roadblock/LC7 domain"/>
    <property type="match status" value="1"/>
</dbReference>
<dbReference type="EMBL" id="JZEE01000049">
    <property type="protein sequence ID" value="KJK68296.1"/>
    <property type="molecule type" value="Genomic_DNA"/>
</dbReference>
<comment type="similarity">
    <text evidence="1">Belongs to the GAMAD family.</text>
</comment>
<feature type="compositionally biased region" description="Acidic residues" evidence="2">
    <location>
        <begin position="154"/>
        <end position="165"/>
    </location>
</feature>
<sequence length="609" mass="66830">MAHTTASAQIPQHVTSLLSHLTSRPGVQSTFILSRKDGTIIQSTGLLATKPAGNSSPNVSLVDPAAEEQSEDTMTPAESPTPSTPSSATTPNRQTSYQPSQAEALAARIFAFVSSASDLSMSLSRPLNENTHGSKTDSNGLQEGLGNGTSRDDGDGEASEREDDDEVKLLRLRTKKHEIVVVPDKKYLLCVVHDAAHPAGNASAGLRSRMTLDIAQVRSRFPALKQEQVFLDNAGGSQVLDTVIESITSYLTNTNVQLGATYKTSKLSTAGFANGYEAAAKFINAKPEETCLGVSTTQLLHNLSTALKFQPGDELILSKLNHEANSAAWVRIAERLGLEVKWWSASNPQNPICDPNDLKQLISEKTRLVACPHASNILGSIVDVKEIAKIVHQYPRALLCVDGVALAPHRQVDVKDLDVDFYAFSWYKVYGPHIAQLYASSRIHDQIDTLGHFFKGTETLDLKLNLASANYEHVQSIPRVVEYFEPDVSASWEKIAVQEERLQQIILDFLNGNDRVTVYGERSADKNLRVPVISFTVRGTKSQKLVEEVEKRSAYGFRSGHMYSHRLIKDIIGLEDVEDGVVRISMLHYNTEEEMTGLVKVLEEVITTL</sequence>
<accession>A0A0F0IMA9</accession>
<evidence type="ECO:0000313" key="4">
    <source>
        <dbReference type="EMBL" id="KJK68296.1"/>
    </source>
</evidence>
<dbReference type="InterPro" id="IPR015422">
    <property type="entry name" value="PyrdxlP-dep_Trfase_small"/>
</dbReference>
<dbReference type="Gene3D" id="3.40.640.10">
    <property type="entry name" value="Type I PLP-dependent aspartate aminotransferase-like (Major domain)"/>
    <property type="match status" value="1"/>
</dbReference>
<protein>
    <submittedName>
        <fullName evidence="4">Aminotransferase class-V</fullName>
    </submittedName>
</protein>
<name>A0A0F0IMA9_ASPPU</name>
<evidence type="ECO:0000256" key="2">
    <source>
        <dbReference type="SAM" id="MobiDB-lite"/>
    </source>
</evidence>
<dbReference type="InterPro" id="IPR000192">
    <property type="entry name" value="Aminotrans_V_dom"/>
</dbReference>
<feature type="compositionally biased region" description="Polar residues" evidence="2">
    <location>
        <begin position="92"/>
        <end position="101"/>
    </location>
</feature>
<feature type="compositionally biased region" description="Low complexity" evidence="2">
    <location>
        <begin position="75"/>
        <end position="91"/>
    </location>
</feature>
<dbReference type="InterPro" id="IPR015421">
    <property type="entry name" value="PyrdxlP-dep_Trfase_major"/>
</dbReference>
<organism evidence="4 5">
    <name type="scientific">Aspergillus parasiticus (strain ATCC 56775 / NRRL 5862 / SRRC 143 / SU-1)</name>
    <dbReference type="NCBI Taxonomy" id="1403190"/>
    <lineage>
        <taxon>Eukaryota</taxon>
        <taxon>Fungi</taxon>
        <taxon>Dikarya</taxon>
        <taxon>Ascomycota</taxon>
        <taxon>Pezizomycotina</taxon>
        <taxon>Eurotiomycetes</taxon>
        <taxon>Eurotiomycetidae</taxon>
        <taxon>Eurotiales</taxon>
        <taxon>Aspergillaceae</taxon>
        <taxon>Aspergillus</taxon>
        <taxon>Aspergillus subgen. Circumdati</taxon>
    </lineage>
</organism>
<dbReference type="STRING" id="1403190.A0A0F0IMA9"/>
<feature type="region of interest" description="Disordered" evidence="2">
    <location>
        <begin position="123"/>
        <end position="165"/>
    </location>
</feature>
<dbReference type="AlphaFoldDB" id="A0A0F0IMA9"/>
<dbReference type="Gene3D" id="3.30.450.30">
    <property type="entry name" value="Dynein light chain 2a, cytoplasmic"/>
    <property type="match status" value="1"/>
</dbReference>
<dbReference type="PANTHER" id="PTHR43586">
    <property type="entry name" value="CYSTEINE DESULFURASE"/>
    <property type="match status" value="1"/>
</dbReference>
<dbReference type="OrthoDB" id="420046at2759"/>
<reference evidence="4 5" key="1">
    <citation type="submission" date="2015-02" db="EMBL/GenBank/DDBJ databases">
        <title>Draft genome sequence of Aspergillus parasiticus SU-1.</title>
        <authorList>
            <person name="Yu J."/>
            <person name="Fedorova N."/>
            <person name="Yin Y."/>
            <person name="Losada L."/>
            <person name="Zafar N."/>
            <person name="Taujale R."/>
            <person name="Ehrlich K.C."/>
            <person name="Bhatnagar D."/>
            <person name="Cleveland T.E."/>
            <person name="Bennett J.W."/>
            <person name="Nierman W.C."/>
        </authorList>
    </citation>
    <scope>NUCLEOTIDE SEQUENCE [LARGE SCALE GENOMIC DNA]</scope>
    <source>
        <strain evidence="5">ATCC 56775 / NRRL 5862 / SRRC 143 / SU-1</strain>
    </source>
</reference>
<evidence type="ECO:0000313" key="5">
    <source>
        <dbReference type="Proteomes" id="UP000033540"/>
    </source>
</evidence>
<feature type="compositionally biased region" description="Polar residues" evidence="2">
    <location>
        <begin position="48"/>
        <end position="59"/>
    </location>
</feature>
<feature type="domain" description="Roadblock/LAMTOR2" evidence="3">
    <location>
        <begin position="14"/>
        <end position="193"/>
    </location>
</feature>
<dbReference type="InterPro" id="IPR015424">
    <property type="entry name" value="PyrdxlP-dep_Trfase"/>
</dbReference>
<dbReference type="InterPro" id="IPR004942">
    <property type="entry name" value="Roadblock/LAMTOR2_dom"/>
</dbReference>
<keyword evidence="4" id="KW-0808">Transferase</keyword>
<dbReference type="Proteomes" id="UP000033540">
    <property type="component" value="Unassembled WGS sequence"/>
</dbReference>
<dbReference type="SMART" id="SM00960">
    <property type="entry name" value="Robl_LC7"/>
    <property type="match status" value="1"/>
</dbReference>